<sequence>MVQTHVLRSVEVAGLSRAERIAALKEHMVTIDPRAGTASGLKQADYSDPSLSPIATHPGLAQALRGGGLPRRAVVNISTSSLLASVLIEHATQAGSLVAVVGWPELSFADIEHLERIVAIPDPGQDPWQIAALLCEGIDLVIVNTPIQMNLGSSRAFMAKVRKGKAGVLNASSHQIPATLALQPKINAFYGIGPGVGRIRGIDLAVQVNYGNAQERRTTVAIGDTAGPQLRVV</sequence>
<evidence type="ECO:0000313" key="1">
    <source>
        <dbReference type="EMBL" id="SFG18025.1"/>
    </source>
</evidence>
<name>A0A1I2PP48_9CORY</name>
<accession>A0A1I2PP48</accession>
<dbReference type="OrthoDB" id="4425096at2"/>
<reference evidence="1 2" key="1">
    <citation type="submission" date="2016-10" db="EMBL/GenBank/DDBJ databases">
        <authorList>
            <person name="de Groot N.N."/>
        </authorList>
    </citation>
    <scope>NUCLEOTIDE SEQUENCE [LARGE SCALE GENOMIC DNA]</scope>
    <source>
        <strain>J11</strain>
        <strain evidence="2">PG 39</strain>
    </source>
</reference>
<dbReference type="Proteomes" id="UP000199065">
    <property type="component" value="Unassembled WGS sequence"/>
</dbReference>
<gene>
    <name evidence="1" type="ORF">SAMN05660282_00165</name>
</gene>
<dbReference type="EMBL" id="FOPJ01000001">
    <property type="protein sequence ID" value="SFG18025.1"/>
    <property type="molecule type" value="Genomic_DNA"/>
</dbReference>
<organism evidence="1 2">
    <name type="scientific">Corynebacterium spheniscorum</name>
    <dbReference type="NCBI Taxonomy" id="185761"/>
    <lineage>
        <taxon>Bacteria</taxon>
        <taxon>Bacillati</taxon>
        <taxon>Actinomycetota</taxon>
        <taxon>Actinomycetes</taxon>
        <taxon>Mycobacteriales</taxon>
        <taxon>Corynebacteriaceae</taxon>
        <taxon>Corynebacterium</taxon>
    </lineage>
</organism>
<evidence type="ECO:0000313" key="2">
    <source>
        <dbReference type="Proteomes" id="UP000199065"/>
    </source>
</evidence>
<keyword evidence="2" id="KW-1185">Reference proteome</keyword>
<dbReference type="AlphaFoldDB" id="A0A1I2PP48"/>
<dbReference type="RefSeq" id="WP_143067416.1">
    <property type="nucleotide sequence ID" value="NZ_FOPJ01000001.1"/>
</dbReference>
<dbReference type="STRING" id="185761.SAMN05660282_00165"/>
<proteinExistence type="predicted"/>
<protein>
    <submittedName>
        <fullName evidence="1">Uncharacterized protein</fullName>
    </submittedName>
</protein>